<evidence type="ECO:0000313" key="3">
    <source>
        <dbReference type="Proteomes" id="UP000257109"/>
    </source>
</evidence>
<name>A0A371F491_MUCPR</name>
<feature type="compositionally biased region" description="Polar residues" evidence="1">
    <location>
        <begin position="32"/>
        <end position="45"/>
    </location>
</feature>
<evidence type="ECO:0000256" key="1">
    <source>
        <dbReference type="SAM" id="MobiDB-lite"/>
    </source>
</evidence>
<dbReference type="AlphaFoldDB" id="A0A371F491"/>
<evidence type="ECO:0000313" key="2">
    <source>
        <dbReference type="EMBL" id="RDX73116.1"/>
    </source>
</evidence>
<feature type="non-terminal residue" evidence="2">
    <location>
        <position position="1"/>
    </location>
</feature>
<feature type="region of interest" description="Disordered" evidence="1">
    <location>
        <begin position="92"/>
        <end position="116"/>
    </location>
</feature>
<accession>A0A371F491</accession>
<comment type="caution">
    <text evidence="2">The sequence shown here is derived from an EMBL/GenBank/DDBJ whole genome shotgun (WGS) entry which is preliminary data.</text>
</comment>
<protein>
    <submittedName>
        <fullName evidence="2">Uncharacterized protein</fullName>
    </submittedName>
</protein>
<keyword evidence="3" id="KW-1185">Reference proteome</keyword>
<reference evidence="2" key="1">
    <citation type="submission" date="2018-05" db="EMBL/GenBank/DDBJ databases">
        <title>Draft genome of Mucuna pruriens seed.</title>
        <authorList>
            <person name="Nnadi N.E."/>
            <person name="Vos R."/>
            <person name="Hasami M.H."/>
            <person name="Devisetty U.K."/>
            <person name="Aguiy J.C."/>
        </authorList>
    </citation>
    <scope>NUCLEOTIDE SEQUENCE [LARGE SCALE GENOMIC DNA]</scope>
    <source>
        <strain evidence="2">JCA_2017</strain>
    </source>
</reference>
<sequence>VHLGCAFYDPSLSPPTPLTANSALVPYIPPHQSRTNAGGISSKPIQQGMRRPPRTLTLIPMTYTEILPQLLEQKLVEITPAKPLKPSILENQLGFQDQGPNAQSNPLPAHKGMVTR</sequence>
<organism evidence="2 3">
    <name type="scientific">Mucuna pruriens</name>
    <name type="common">Velvet bean</name>
    <name type="synonym">Dolichos pruriens</name>
    <dbReference type="NCBI Taxonomy" id="157652"/>
    <lineage>
        <taxon>Eukaryota</taxon>
        <taxon>Viridiplantae</taxon>
        <taxon>Streptophyta</taxon>
        <taxon>Embryophyta</taxon>
        <taxon>Tracheophyta</taxon>
        <taxon>Spermatophyta</taxon>
        <taxon>Magnoliopsida</taxon>
        <taxon>eudicotyledons</taxon>
        <taxon>Gunneridae</taxon>
        <taxon>Pentapetalae</taxon>
        <taxon>rosids</taxon>
        <taxon>fabids</taxon>
        <taxon>Fabales</taxon>
        <taxon>Fabaceae</taxon>
        <taxon>Papilionoideae</taxon>
        <taxon>50 kb inversion clade</taxon>
        <taxon>NPAAA clade</taxon>
        <taxon>indigoferoid/millettioid clade</taxon>
        <taxon>Phaseoleae</taxon>
        <taxon>Mucuna</taxon>
    </lineage>
</organism>
<proteinExistence type="predicted"/>
<feature type="compositionally biased region" description="Polar residues" evidence="1">
    <location>
        <begin position="92"/>
        <end position="106"/>
    </location>
</feature>
<feature type="region of interest" description="Disordered" evidence="1">
    <location>
        <begin position="27"/>
        <end position="52"/>
    </location>
</feature>
<dbReference type="Proteomes" id="UP000257109">
    <property type="component" value="Unassembled WGS sequence"/>
</dbReference>
<dbReference type="EMBL" id="QJKJ01010641">
    <property type="protein sequence ID" value="RDX73116.1"/>
    <property type="molecule type" value="Genomic_DNA"/>
</dbReference>
<gene>
    <name evidence="2" type="ORF">CR513_47320</name>
</gene>